<accession>A0A328TPG3</accession>
<comment type="caution">
    <text evidence="1">The sequence shown here is derived from an EMBL/GenBank/DDBJ whole genome shotgun (WGS) entry which is preliminary data.</text>
</comment>
<evidence type="ECO:0000313" key="2">
    <source>
        <dbReference type="Proteomes" id="UP000244334"/>
    </source>
</evidence>
<name>A0A328TPG3_9GAMM</name>
<reference evidence="1" key="1">
    <citation type="submission" date="2018-04" db="EMBL/GenBank/DDBJ databases">
        <title>Genomes of the Obligate Erwinia dacicola and Facultative Enterobacter sp. OLF Endosymbionts of the Olive Fruit fly, Bactrocera oleae.</title>
        <authorList>
            <person name="Estes A.M."/>
            <person name="Hearn D.J."/>
            <person name="Agarwal S."/>
            <person name="Pierson E.A."/>
            <person name="Dunning-Hotopp J.C."/>
        </authorList>
    </citation>
    <scope>NUCLEOTIDE SEQUENCE [LARGE SCALE GENOMIC DNA]</scope>
    <source>
        <strain evidence="1">Oroville</strain>
    </source>
</reference>
<dbReference type="EMBL" id="LJAM02000606">
    <property type="protein sequence ID" value="RAP69736.1"/>
    <property type="molecule type" value="Genomic_DNA"/>
</dbReference>
<proteinExistence type="predicted"/>
<organism evidence="1 2">
    <name type="scientific">Candidatus Erwinia dacicola</name>
    <dbReference type="NCBI Taxonomy" id="252393"/>
    <lineage>
        <taxon>Bacteria</taxon>
        <taxon>Pseudomonadati</taxon>
        <taxon>Pseudomonadota</taxon>
        <taxon>Gammaproteobacteria</taxon>
        <taxon>Enterobacterales</taxon>
        <taxon>Erwiniaceae</taxon>
        <taxon>Erwinia</taxon>
    </lineage>
</organism>
<gene>
    <name evidence="1" type="ORF">ACZ87_03473</name>
</gene>
<dbReference type="Proteomes" id="UP000244334">
    <property type="component" value="Unassembled WGS sequence"/>
</dbReference>
<evidence type="ECO:0000313" key="1">
    <source>
        <dbReference type="EMBL" id="RAP69736.1"/>
    </source>
</evidence>
<dbReference type="AlphaFoldDB" id="A0A328TPG3"/>
<keyword evidence="2" id="KW-1185">Reference proteome</keyword>
<sequence length="37" mass="4514">MTQHLSGQLHIALRVFHQCCRQYMPEAMWTYMKTIFL</sequence>
<protein>
    <submittedName>
        <fullName evidence="1">Uncharacterized protein</fullName>
    </submittedName>
</protein>